<accession>A0AAP4F816</accession>
<protein>
    <submittedName>
        <fullName evidence="3">FAD-dependent oxidoreductase</fullName>
    </submittedName>
</protein>
<feature type="domain" description="FAD dependent oxidoreductase" evidence="2">
    <location>
        <begin position="3"/>
        <end position="391"/>
    </location>
</feature>
<proteinExistence type="predicted"/>
<dbReference type="InterPro" id="IPR006076">
    <property type="entry name" value="FAD-dep_OxRdtase"/>
</dbReference>
<dbReference type="Pfam" id="PF01266">
    <property type="entry name" value="DAO"/>
    <property type="match status" value="1"/>
</dbReference>
<evidence type="ECO:0000256" key="1">
    <source>
        <dbReference type="ARBA" id="ARBA00023002"/>
    </source>
</evidence>
<keyword evidence="1" id="KW-0560">Oxidoreductase</keyword>
<dbReference type="SUPFAM" id="SSF51905">
    <property type="entry name" value="FAD/NAD(P)-binding domain"/>
    <property type="match status" value="1"/>
</dbReference>
<dbReference type="PANTHER" id="PTHR13847">
    <property type="entry name" value="SARCOSINE DEHYDROGENASE-RELATED"/>
    <property type="match status" value="1"/>
</dbReference>
<dbReference type="Gene3D" id="3.30.9.10">
    <property type="entry name" value="D-Amino Acid Oxidase, subunit A, domain 2"/>
    <property type="match status" value="1"/>
</dbReference>
<dbReference type="PANTHER" id="PTHR13847:SF289">
    <property type="entry name" value="GLYCINE OXIDASE"/>
    <property type="match status" value="1"/>
</dbReference>
<evidence type="ECO:0000259" key="2">
    <source>
        <dbReference type="Pfam" id="PF01266"/>
    </source>
</evidence>
<comment type="caution">
    <text evidence="3">The sequence shown here is derived from an EMBL/GenBank/DDBJ whole genome shotgun (WGS) entry which is preliminary data.</text>
</comment>
<organism evidence="3 4">
    <name type="scientific">Corynebacterium propinquum</name>
    <dbReference type="NCBI Taxonomy" id="43769"/>
    <lineage>
        <taxon>Bacteria</taxon>
        <taxon>Bacillati</taxon>
        <taxon>Actinomycetota</taxon>
        <taxon>Actinomycetes</taxon>
        <taxon>Mycobacteriales</taxon>
        <taxon>Corynebacteriaceae</taxon>
        <taxon>Corynebacterium</taxon>
    </lineage>
</organism>
<dbReference type="RefSeq" id="WP_126844790.1">
    <property type="nucleotide sequence ID" value="NZ_CABIYR010000001.1"/>
</dbReference>
<dbReference type="AlphaFoldDB" id="A0AAP4F816"/>
<dbReference type="EMBL" id="JASNVP010000005">
    <property type="protein sequence ID" value="MDK4326184.1"/>
    <property type="molecule type" value="Genomic_DNA"/>
</dbReference>
<sequence length="416" mass="45405">MKDIVVIGAGAIGMASAFRLAKEGHNVTIVDPVAPGSKASSHNAGWVVPTMSEPVPAPGVLTKAMKWLWKKDSPLYISPSADWRFYTFLLRMLQHTSSKHYAAGTETLIQLSKETFSTFDEFVAEGVEVDLDFATMRTLFKDTSGMDARLDELTHFADNFPGLSYRRMDDAELRTYQPALSKDVQGGIESRGDAHLDPAKFTAALYKACQEAGVEFVASRAWLRDRGSGKARVIVDGSFIDPDHVVVAAGAWTGEVLQQLGQRISLQAGKGYGFDFPVEEGWLTDTLYMTDAKVVATPMGDHVVVAGTMGFSGIDESLDHVRAGGILKGVRSFFPEWPVNEYDLEPWQGMRPMTPDGLPHIGALRKFPNVVVATGHAMQGISLAPRTAQLVSGVIAGETMPDWMGKIHPERFTWLG</sequence>
<gene>
    <name evidence="3" type="ORF">QPX54_06610</name>
</gene>
<name>A0AAP4F816_9CORY</name>
<dbReference type="GO" id="GO:0016491">
    <property type="term" value="F:oxidoreductase activity"/>
    <property type="evidence" value="ECO:0007669"/>
    <property type="project" value="UniProtKB-KW"/>
</dbReference>
<evidence type="ECO:0000313" key="4">
    <source>
        <dbReference type="Proteomes" id="UP001226160"/>
    </source>
</evidence>
<reference evidence="3" key="1">
    <citation type="submission" date="2023-05" db="EMBL/GenBank/DDBJ databases">
        <title>Metabolic capabilities are highly conserved among human nasal-associated Corynebacterium species in pangenomic analyses.</title>
        <authorList>
            <person name="Tran T.H."/>
            <person name="Roberts A.Q."/>
            <person name="Escapa I.F."/>
            <person name="Gao W."/>
            <person name="Conlan S."/>
            <person name="Kong H."/>
            <person name="Segre J.A."/>
            <person name="Kelly M.S."/>
            <person name="Lemon K.P."/>
        </authorList>
    </citation>
    <scope>NUCLEOTIDE SEQUENCE</scope>
    <source>
        <strain evidence="3">KPL2654</strain>
    </source>
</reference>
<dbReference type="InterPro" id="IPR036188">
    <property type="entry name" value="FAD/NAD-bd_sf"/>
</dbReference>
<dbReference type="Proteomes" id="UP001226160">
    <property type="component" value="Unassembled WGS sequence"/>
</dbReference>
<dbReference type="SUPFAM" id="SSF54373">
    <property type="entry name" value="FAD-linked reductases, C-terminal domain"/>
    <property type="match status" value="1"/>
</dbReference>
<dbReference type="Gene3D" id="3.50.50.60">
    <property type="entry name" value="FAD/NAD(P)-binding domain"/>
    <property type="match status" value="2"/>
</dbReference>
<dbReference type="GO" id="GO:0005737">
    <property type="term" value="C:cytoplasm"/>
    <property type="evidence" value="ECO:0007669"/>
    <property type="project" value="TreeGrafter"/>
</dbReference>
<evidence type="ECO:0000313" key="3">
    <source>
        <dbReference type="EMBL" id="MDK4326184.1"/>
    </source>
</evidence>